<reference evidence="2" key="2">
    <citation type="journal article" date="2019" name="MicrobiologyOpen">
        <title>High-quality draft genome sequence of Gaiella occulta isolated from a 150 meter deep mineral water borehole and comparison with the genome sequences of other deep-branching lineages of the phylum Actinobacteria.</title>
        <authorList>
            <person name="Severino R."/>
            <person name="Froufe H.J.C."/>
            <person name="Barroso C."/>
            <person name="Albuquerque L."/>
            <person name="Lobo-da-Cunha A."/>
            <person name="da Costa M.S."/>
            <person name="Egas C."/>
        </authorList>
    </citation>
    <scope>NUCLEOTIDE SEQUENCE [LARGE SCALE GENOMIC DNA]</scope>
    <source>
        <strain evidence="2">F2-233</strain>
    </source>
</reference>
<accession>A0A7M2YWB0</accession>
<evidence type="ECO:0000313" key="2">
    <source>
        <dbReference type="Proteomes" id="UP000254134"/>
    </source>
</evidence>
<reference evidence="1 2" key="1">
    <citation type="submission" date="2018-07" db="EMBL/GenBank/DDBJ databases">
        <title>High-quality-draft genome sequence of Gaiella occulta.</title>
        <authorList>
            <person name="Severino R."/>
            <person name="Froufe H.J.C."/>
            <person name="Rainey F.A."/>
            <person name="Barroso C."/>
            <person name="Albuquerque L."/>
            <person name="Lobo-Da-Cunha A."/>
            <person name="Da Costa M.S."/>
            <person name="Egas C."/>
        </authorList>
    </citation>
    <scope>NUCLEOTIDE SEQUENCE [LARGE SCALE GENOMIC DNA]</scope>
    <source>
        <strain evidence="1 2">F2-233</strain>
    </source>
</reference>
<protein>
    <submittedName>
        <fullName evidence="1">Uncharacterized protein</fullName>
    </submittedName>
</protein>
<dbReference type="RefSeq" id="WP_114796549.1">
    <property type="nucleotide sequence ID" value="NZ_QQZY01000005.1"/>
</dbReference>
<comment type="caution">
    <text evidence="1">The sequence shown here is derived from an EMBL/GenBank/DDBJ whole genome shotgun (WGS) entry which is preliminary data.</text>
</comment>
<gene>
    <name evidence="1" type="ORF">Gocc_2117</name>
</gene>
<proteinExistence type="predicted"/>
<evidence type="ECO:0000313" key="1">
    <source>
        <dbReference type="EMBL" id="RDI74020.1"/>
    </source>
</evidence>
<dbReference type="Proteomes" id="UP000254134">
    <property type="component" value="Unassembled WGS sequence"/>
</dbReference>
<dbReference type="EMBL" id="QQZY01000005">
    <property type="protein sequence ID" value="RDI74020.1"/>
    <property type="molecule type" value="Genomic_DNA"/>
</dbReference>
<sequence length="112" mass="12074">MDDGHDAMWIEAPDAGSAALLMRESVGRIPARLVQCAGSRWRVVVHATGLQRPTAGEVIALVRCWLARTGLCAAEVHLGVRAFTVRRAPAAVATTSRDPCRRDTPTRIAFSP</sequence>
<organism evidence="1 2">
    <name type="scientific">Gaiella occulta</name>
    <dbReference type="NCBI Taxonomy" id="1002870"/>
    <lineage>
        <taxon>Bacteria</taxon>
        <taxon>Bacillati</taxon>
        <taxon>Actinomycetota</taxon>
        <taxon>Thermoleophilia</taxon>
        <taxon>Gaiellales</taxon>
        <taxon>Gaiellaceae</taxon>
        <taxon>Gaiella</taxon>
    </lineage>
</organism>
<keyword evidence="2" id="KW-1185">Reference proteome</keyword>
<dbReference type="AlphaFoldDB" id="A0A7M2YWB0"/>
<name>A0A7M2YWB0_9ACTN</name>